<dbReference type="PROSITE" id="PS51158">
    <property type="entry name" value="ALPHA_KINASE"/>
    <property type="match status" value="1"/>
</dbReference>
<dbReference type="PANTHER" id="PTHR47091:SF1">
    <property type="entry name" value="ALPHA-PROTEIN KINASE 3"/>
    <property type="match status" value="1"/>
</dbReference>
<organism evidence="8 9">
    <name type="scientific">Nothoprocta perdicaria</name>
    <name type="common">Chilean tinamou</name>
    <name type="synonym">Crypturus perdicarius</name>
    <dbReference type="NCBI Taxonomy" id="30464"/>
    <lineage>
        <taxon>Eukaryota</taxon>
        <taxon>Metazoa</taxon>
        <taxon>Chordata</taxon>
        <taxon>Craniata</taxon>
        <taxon>Vertebrata</taxon>
        <taxon>Euteleostomi</taxon>
        <taxon>Archelosauria</taxon>
        <taxon>Archosauria</taxon>
        <taxon>Dinosauria</taxon>
        <taxon>Saurischia</taxon>
        <taxon>Theropoda</taxon>
        <taxon>Coelurosauria</taxon>
        <taxon>Aves</taxon>
        <taxon>Palaeognathae</taxon>
        <taxon>Tinamiformes</taxon>
        <taxon>Tinamidae</taxon>
        <taxon>Nothoprocta</taxon>
    </lineage>
</organism>
<keyword evidence="2" id="KW-0808">Transferase</keyword>
<feature type="compositionally biased region" description="Polar residues" evidence="6">
    <location>
        <begin position="160"/>
        <end position="173"/>
    </location>
</feature>
<keyword evidence="9" id="KW-1185">Reference proteome</keyword>
<evidence type="ECO:0000256" key="4">
    <source>
        <dbReference type="ARBA" id="ARBA00023157"/>
    </source>
</evidence>
<reference evidence="8" key="2">
    <citation type="submission" date="2025-09" db="UniProtKB">
        <authorList>
            <consortium name="Ensembl"/>
        </authorList>
    </citation>
    <scope>IDENTIFICATION</scope>
</reference>
<dbReference type="AlphaFoldDB" id="A0A8C6Z8U4"/>
<dbReference type="FunFam" id="3.20.200.10:FF:000003">
    <property type="entry name" value="alpha-protein kinase 3"/>
    <property type="match status" value="1"/>
</dbReference>
<dbReference type="InterPro" id="IPR011009">
    <property type="entry name" value="Kinase-like_dom_sf"/>
</dbReference>
<evidence type="ECO:0000256" key="5">
    <source>
        <dbReference type="ARBA" id="ARBA00023319"/>
    </source>
</evidence>
<evidence type="ECO:0000256" key="3">
    <source>
        <dbReference type="ARBA" id="ARBA00022777"/>
    </source>
</evidence>
<evidence type="ECO:0000256" key="6">
    <source>
        <dbReference type="SAM" id="MobiDB-lite"/>
    </source>
</evidence>
<keyword evidence="5" id="KW-0393">Immunoglobulin domain</keyword>
<proteinExistence type="predicted"/>
<name>A0A8C6Z8U4_NOTPE</name>
<dbReference type="GO" id="GO:0005524">
    <property type="term" value="F:ATP binding"/>
    <property type="evidence" value="ECO:0007669"/>
    <property type="project" value="InterPro"/>
</dbReference>
<dbReference type="Proteomes" id="UP000694420">
    <property type="component" value="Unplaced"/>
</dbReference>
<dbReference type="Gene3D" id="3.20.200.10">
    <property type="entry name" value="MHCK/EF2 kinase"/>
    <property type="match status" value="1"/>
</dbReference>
<dbReference type="GO" id="GO:0005634">
    <property type="term" value="C:nucleus"/>
    <property type="evidence" value="ECO:0007669"/>
    <property type="project" value="TreeGrafter"/>
</dbReference>
<accession>A0A8C6Z8U4</accession>
<dbReference type="InterPro" id="IPR004166">
    <property type="entry name" value="a-kinase_dom"/>
</dbReference>
<feature type="region of interest" description="Disordered" evidence="6">
    <location>
        <begin position="133"/>
        <end position="202"/>
    </location>
</feature>
<dbReference type="PANTHER" id="PTHR47091">
    <property type="entry name" value="ALPHA-PROTEIN KINASE 2-RELATED"/>
    <property type="match status" value="1"/>
</dbReference>
<keyword evidence="4" id="KW-1015">Disulfide bond</keyword>
<keyword evidence="1" id="KW-0723">Serine/threonine-protein kinase</keyword>
<evidence type="ECO:0000259" key="7">
    <source>
        <dbReference type="PROSITE" id="PS51158"/>
    </source>
</evidence>
<feature type="compositionally biased region" description="Polar residues" evidence="6">
    <location>
        <begin position="139"/>
        <end position="153"/>
    </location>
</feature>
<dbReference type="SMART" id="SM00811">
    <property type="entry name" value="Alpha_kinase"/>
    <property type="match status" value="1"/>
</dbReference>
<dbReference type="Ensembl" id="ENSNPET00000008504.1">
    <property type="protein sequence ID" value="ENSNPEP00000008297.1"/>
    <property type="gene ID" value="ENSNPEG00000006228.1"/>
</dbReference>
<evidence type="ECO:0000256" key="1">
    <source>
        <dbReference type="ARBA" id="ARBA00022527"/>
    </source>
</evidence>
<evidence type="ECO:0000313" key="8">
    <source>
        <dbReference type="Ensembl" id="ENSNPEP00000008297.1"/>
    </source>
</evidence>
<feature type="domain" description="Alpha-type protein kinase" evidence="7">
    <location>
        <begin position="1"/>
        <end position="130"/>
    </location>
</feature>
<protein>
    <submittedName>
        <fullName evidence="8">Alpha kinase 3</fullName>
    </submittedName>
</protein>
<evidence type="ECO:0000256" key="2">
    <source>
        <dbReference type="ARBA" id="ARBA00022679"/>
    </source>
</evidence>
<keyword evidence="3" id="KW-0418">Kinase</keyword>
<dbReference type="GO" id="GO:0055013">
    <property type="term" value="P:cardiac muscle cell development"/>
    <property type="evidence" value="ECO:0007669"/>
    <property type="project" value="TreeGrafter"/>
</dbReference>
<sequence length="202" mass="21895">DFGAVPEIIPLYLIYRPANNIPYATVEEDLGGPCEQYCVTERDGSLVARGTSEVVLKCCTFQHWVYQWTNGNILVTDMEGVGWKVTNVRIATNLKGYQGLKESCFPSLLEQFAATHQCNHYCAILGLKTLEPAKPKGSKSPSTGRKSTQSSPQLPKKGLSSPQGTRKASVSPKSSRKAGETVEAQAASKHRAGENGKCGHPQ</sequence>
<dbReference type="Pfam" id="PF02816">
    <property type="entry name" value="Alpha_kinase"/>
    <property type="match status" value="1"/>
</dbReference>
<gene>
    <name evidence="8" type="primary">ALPK3</name>
</gene>
<dbReference type="SUPFAM" id="SSF56112">
    <property type="entry name" value="Protein kinase-like (PK-like)"/>
    <property type="match status" value="1"/>
</dbReference>
<dbReference type="GO" id="GO:0004674">
    <property type="term" value="F:protein serine/threonine kinase activity"/>
    <property type="evidence" value="ECO:0007669"/>
    <property type="project" value="UniProtKB-KW"/>
</dbReference>
<evidence type="ECO:0000313" key="9">
    <source>
        <dbReference type="Proteomes" id="UP000694420"/>
    </source>
</evidence>
<reference evidence="8" key="1">
    <citation type="submission" date="2025-08" db="UniProtKB">
        <authorList>
            <consortium name="Ensembl"/>
        </authorList>
    </citation>
    <scope>IDENTIFICATION</scope>
</reference>